<dbReference type="Gene3D" id="3.40.30.10">
    <property type="entry name" value="Glutaredoxin"/>
    <property type="match status" value="1"/>
</dbReference>
<feature type="domain" description="Thioredoxin" evidence="1">
    <location>
        <begin position="37"/>
        <end position="173"/>
    </location>
</feature>
<reference evidence="2 3" key="1">
    <citation type="submission" date="2019-03" db="EMBL/GenBank/DDBJ databases">
        <title>Subsurface microbial communities from deep shales in Ohio and West Virginia, USA.</title>
        <authorList>
            <person name="Wrighton K."/>
        </authorList>
    </citation>
    <scope>NUCLEOTIDE SEQUENCE [LARGE SCALE GENOMIC DNA]</scope>
    <source>
        <strain evidence="2 3">MA284_T2</strain>
    </source>
</reference>
<dbReference type="GO" id="GO:0016209">
    <property type="term" value="F:antioxidant activity"/>
    <property type="evidence" value="ECO:0007669"/>
    <property type="project" value="InterPro"/>
</dbReference>
<dbReference type="PANTHER" id="PTHR42852">
    <property type="entry name" value="THIOL:DISULFIDE INTERCHANGE PROTEIN DSBE"/>
    <property type="match status" value="1"/>
</dbReference>
<dbReference type="InterPro" id="IPR050553">
    <property type="entry name" value="Thioredoxin_ResA/DsbE_sf"/>
</dbReference>
<dbReference type="InterPro" id="IPR017937">
    <property type="entry name" value="Thioredoxin_CS"/>
</dbReference>
<dbReference type="GO" id="GO:0016491">
    <property type="term" value="F:oxidoreductase activity"/>
    <property type="evidence" value="ECO:0007669"/>
    <property type="project" value="InterPro"/>
</dbReference>
<accession>A0A4R6M134</accession>
<sequence length="173" mass="19271">MNKKISIFLIAALIVGGLSFFFLQSPGNAVVSAAVGTEIGMQAPDFTLKNMNDQEVSLSDYRGKKVFLNFWASWCPPCRKEMPDMQKLHEEYGDEVVILAVNVGESKSAAANFMMENGLEFSVLLDTDKSTAQNYLVRGIPTSYFLDQNGVIQEKVVGAISYQRMLELNRIEE</sequence>
<proteinExistence type="predicted"/>
<dbReference type="EMBL" id="SNWX01000002">
    <property type="protein sequence ID" value="TDO94843.1"/>
    <property type="molecule type" value="Genomic_DNA"/>
</dbReference>
<evidence type="ECO:0000313" key="3">
    <source>
        <dbReference type="Proteomes" id="UP000295064"/>
    </source>
</evidence>
<evidence type="ECO:0000313" key="2">
    <source>
        <dbReference type="EMBL" id="TDO94843.1"/>
    </source>
</evidence>
<protein>
    <submittedName>
        <fullName evidence="2">Peroxiredoxin</fullName>
    </submittedName>
</protein>
<dbReference type="InterPro" id="IPR036249">
    <property type="entry name" value="Thioredoxin-like_sf"/>
</dbReference>
<name>A0A4R6M134_9FIRM</name>
<evidence type="ECO:0000259" key="1">
    <source>
        <dbReference type="PROSITE" id="PS51352"/>
    </source>
</evidence>
<dbReference type="Pfam" id="PF00578">
    <property type="entry name" value="AhpC-TSA"/>
    <property type="match status" value="1"/>
</dbReference>
<comment type="caution">
    <text evidence="2">The sequence shown here is derived from an EMBL/GenBank/DDBJ whole genome shotgun (WGS) entry which is preliminary data.</text>
</comment>
<dbReference type="SUPFAM" id="SSF52833">
    <property type="entry name" value="Thioredoxin-like"/>
    <property type="match status" value="1"/>
</dbReference>
<dbReference type="CDD" id="cd02966">
    <property type="entry name" value="TlpA_like_family"/>
    <property type="match status" value="1"/>
</dbReference>
<dbReference type="Proteomes" id="UP000295064">
    <property type="component" value="Unassembled WGS sequence"/>
</dbReference>
<gene>
    <name evidence="2" type="ORF">DFR79_102222</name>
</gene>
<dbReference type="PROSITE" id="PS00194">
    <property type="entry name" value="THIOREDOXIN_1"/>
    <property type="match status" value="1"/>
</dbReference>
<dbReference type="RefSeq" id="WP_133513922.1">
    <property type="nucleotide sequence ID" value="NZ_SNWX01000002.1"/>
</dbReference>
<dbReference type="InterPro" id="IPR000866">
    <property type="entry name" value="AhpC/TSA"/>
</dbReference>
<dbReference type="PANTHER" id="PTHR42852:SF1">
    <property type="entry name" value="THIOREDOXIN-LIKE PROTEIN YNEN"/>
    <property type="match status" value="1"/>
</dbReference>
<dbReference type="InterPro" id="IPR013766">
    <property type="entry name" value="Thioredoxin_domain"/>
</dbReference>
<dbReference type="OrthoDB" id="9809733at2"/>
<organism evidence="2 3">
    <name type="scientific">Halanaerobium saccharolyticum</name>
    <dbReference type="NCBI Taxonomy" id="43595"/>
    <lineage>
        <taxon>Bacteria</taxon>
        <taxon>Bacillati</taxon>
        <taxon>Bacillota</taxon>
        <taxon>Clostridia</taxon>
        <taxon>Halanaerobiales</taxon>
        <taxon>Halanaerobiaceae</taxon>
        <taxon>Halanaerobium</taxon>
    </lineage>
</organism>
<dbReference type="AlphaFoldDB" id="A0A4R6M134"/>
<dbReference type="PROSITE" id="PS51352">
    <property type="entry name" value="THIOREDOXIN_2"/>
    <property type="match status" value="1"/>
</dbReference>